<dbReference type="Gene3D" id="3.30.1780.10">
    <property type="entry name" value="ornithine cyclodeaminase, domain 1"/>
    <property type="match status" value="1"/>
</dbReference>
<evidence type="ECO:0000313" key="1">
    <source>
        <dbReference type="EMBL" id="GGJ67495.1"/>
    </source>
</evidence>
<proteinExistence type="predicted"/>
<accession>A0A917P9A1</accession>
<dbReference type="NCBIfam" id="TIGR03944">
    <property type="entry name" value="dehyd_SbnB_fam"/>
    <property type="match status" value="1"/>
</dbReference>
<protein>
    <submittedName>
        <fullName evidence="1">2,3-diaminopropionate biosynthesis protein SbnB</fullName>
    </submittedName>
</protein>
<dbReference type="InterPro" id="IPR023401">
    <property type="entry name" value="ODC_N"/>
</dbReference>
<dbReference type="GO" id="GO:0016639">
    <property type="term" value="F:oxidoreductase activity, acting on the CH-NH2 group of donors, NAD or NADP as acceptor"/>
    <property type="evidence" value="ECO:0007669"/>
    <property type="project" value="InterPro"/>
</dbReference>
<dbReference type="Pfam" id="PF02423">
    <property type="entry name" value="OCD_Mu_crystall"/>
    <property type="match status" value="1"/>
</dbReference>
<dbReference type="PIRSF" id="PIRSF001439">
    <property type="entry name" value="CryM"/>
    <property type="match status" value="1"/>
</dbReference>
<reference evidence="1" key="2">
    <citation type="submission" date="2020-09" db="EMBL/GenBank/DDBJ databases">
        <authorList>
            <person name="Sun Q."/>
            <person name="Zhou Y."/>
        </authorList>
    </citation>
    <scope>NUCLEOTIDE SEQUENCE</scope>
    <source>
        <strain evidence="1">CGMCC 4.7272</strain>
    </source>
</reference>
<dbReference type="RefSeq" id="WP_189151938.1">
    <property type="nucleotide sequence ID" value="NZ_BAABER010000019.1"/>
</dbReference>
<dbReference type="SUPFAM" id="SSF51735">
    <property type="entry name" value="NAD(P)-binding Rossmann-fold domains"/>
    <property type="match status" value="1"/>
</dbReference>
<sequence>MLILRRTDVTDVLSGRETEIIDLVADTYRLHDAGQTSLPHSVFLRFPEEHHSRDRIIGLPAYRGGERPAAGMKWISSFPGNVAVGTDRASAAVLLNSLEGGRPVALVEGAVISARRTAASAALAAAELTAERPPASVLLIGCGVINLEILRFLTAALPGLREAALYDTDPARAEAFATRCAETVPGVKAYPVSDLPAALGAHRLVSLATTAGTPHMDLSTCGPDTTVLHVSLRDLTAEAILGAVNVVDDADHVCRERTSLDLAQRAAGNRDFIAAPIGALLRGTATLRREPGRPVVYSPFGLGVLDVALAEFVREEAERLGLGVRVDDFLPG</sequence>
<name>A0A917P9A1_9ACTN</name>
<organism evidence="1 2">
    <name type="scientific">Streptomyces lacrimifluminis</name>
    <dbReference type="NCBI Taxonomy" id="1500077"/>
    <lineage>
        <taxon>Bacteria</taxon>
        <taxon>Bacillati</taxon>
        <taxon>Actinomycetota</taxon>
        <taxon>Actinomycetes</taxon>
        <taxon>Kitasatosporales</taxon>
        <taxon>Streptomycetaceae</taxon>
        <taxon>Streptomyces</taxon>
    </lineage>
</organism>
<keyword evidence="2" id="KW-1185">Reference proteome</keyword>
<comment type="caution">
    <text evidence="1">The sequence shown here is derived from an EMBL/GenBank/DDBJ whole genome shotgun (WGS) entry which is preliminary data.</text>
</comment>
<dbReference type="PANTHER" id="PTHR13812:SF19">
    <property type="entry name" value="KETIMINE REDUCTASE MU-CRYSTALLIN"/>
    <property type="match status" value="1"/>
</dbReference>
<gene>
    <name evidence="1" type="primary">ocd</name>
    <name evidence="1" type="ORF">GCM10012282_75640</name>
</gene>
<dbReference type="InterPro" id="IPR003462">
    <property type="entry name" value="ODC_Mu_crystall"/>
</dbReference>
<dbReference type="GO" id="GO:0019290">
    <property type="term" value="P:siderophore biosynthetic process"/>
    <property type="evidence" value="ECO:0007669"/>
    <property type="project" value="InterPro"/>
</dbReference>
<evidence type="ECO:0000313" key="2">
    <source>
        <dbReference type="Proteomes" id="UP000625682"/>
    </source>
</evidence>
<dbReference type="InterPro" id="IPR036291">
    <property type="entry name" value="NAD(P)-bd_dom_sf"/>
</dbReference>
<dbReference type="PANTHER" id="PTHR13812">
    <property type="entry name" value="KETIMINE REDUCTASE MU-CRYSTALLIN"/>
    <property type="match status" value="1"/>
</dbReference>
<dbReference type="AlphaFoldDB" id="A0A917P9A1"/>
<dbReference type="Gene3D" id="3.40.50.720">
    <property type="entry name" value="NAD(P)-binding Rossmann-like Domain"/>
    <property type="match status" value="1"/>
</dbReference>
<dbReference type="InterPro" id="IPR023866">
    <property type="entry name" value="SbnB"/>
</dbReference>
<dbReference type="Proteomes" id="UP000625682">
    <property type="component" value="Unassembled WGS sequence"/>
</dbReference>
<reference evidence="1" key="1">
    <citation type="journal article" date="2014" name="Int. J. Syst. Evol. Microbiol.">
        <title>Complete genome sequence of Corynebacterium casei LMG S-19264T (=DSM 44701T), isolated from a smear-ripened cheese.</title>
        <authorList>
            <consortium name="US DOE Joint Genome Institute (JGI-PGF)"/>
            <person name="Walter F."/>
            <person name="Albersmeier A."/>
            <person name="Kalinowski J."/>
            <person name="Ruckert C."/>
        </authorList>
    </citation>
    <scope>NUCLEOTIDE SEQUENCE</scope>
    <source>
        <strain evidence="1">CGMCC 4.7272</strain>
    </source>
</reference>
<dbReference type="GO" id="GO:0005737">
    <property type="term" value="C:cytoplasm"/>
    <property type="evidence" value="ECO:0007669"/>
    <property type="project" value="TreeGrafter"/>
</dbReference>
<dbReference type="EMBL" id="BMMU01000046">
    <property type="protein sequence ID" value="GGJ67495.1"/>
    <property type="molecule type" value="Genomic_DNA"/>
</dbReference>